<proteinExistence type="inferred from homology"/>
<accession>A0AAC9HN46</accession>
<dbReference type="Pfam" id="PF13530">
    <property type="entry name" value="SCP2_2"/>
    <property type="match status" value="1"/>
</dbReference>
<comment type="similarity">
    <text evidence="1 4">Belongs to the acetyltransferase Eis family.</text>
</comment>
<dbReference type="InterPro" id="IPR016181">
    <property type="entry name" value="Acyl_CoA_acyltransferase"/>
</dbReference>
<comment type="subunit">
    <text evidence="4">Homohexamer; trimer of dimers.</text>
</comment>
<feature type="domain" description="N-acetyltransferase" evidence="5">
    <location>
        <begin position="6"/>
        <end position="154"/>
    </location>
</feature>
<reference evidence="7" key="1">
    <citation type="submission" date="2016-03" db="EMBL/GenBank/DDBJ databases">
        <title>Complete genome sequence of the type strain Actinoalloteichus hymeniacidonis DSM 45092.</title>
        <authorList>
            <person name="Schaffert L."/>
            <person name="Albersmeier A."/>
            <person name="Winkler A."/>
            <person name="Kalinowski J."/>
            <person name="Zotchev S."/>
            <person name="Ruckert C."/>
        </authorList>
    </citation>
    <scope>NUCLEOTIDE SEQUENCE [LARGE SCALE GENOMIC DNA]</scope>
    <source>
        <strain evidence="7">HPA177(T) (DSM 45092(T))</strain>
    </source>
</reference>
<feature type="binding site" evidence="4">
    <location>
        <begin position="120"/>
        <end position="121"/>
    </location>
    <ligand>
        <name>acetyl-CoA</name>
        <dbReference type="ChEBI" id="CHEBI:57288"/>
    </ligand>
</feature>
<name>A0AAC9HN46_9PSEU</name>
<dbReference type="KEGG" id="ahm:TL08_07975"/>
<dbReference type="HAMAP" id="MF_01812">
    <property type="entry name" value="Eis"/>
    <property type="match status" value="1"/>
</dbReference>
<dbReference type="PANTHER" id="PTHR37817">
    <property type="entry name" value="N-ACETYLTRANSFERASE EIS"/>
    <property type="match status" value="1"/>
</dbReference>
<dbReference type="PROSITE" id="PS51186">
    <property type="entry name" value="GNAT"/>
    <property type="match status" value="1"/>
</dbReference>
<dbReference type="GO" id="GO:0030649">
    <property type="term" value="P:aminoglycoside antibiotic catabolic process"/>
    <property type="evidence" value="ECO:0007669"/>
    <property type="project" value="TreeGrafter"/>
</dbReference>
<evidence type="ECO:0000256" key="4">
    <source>
        <dbReference type="HAMAP-Rule" id="MF_01812"/>
    </source>
</evidence>
<evidence type="ECO:0000259" key="5">
    <source>
        <dbReference type="PROSITE" id="PS51186"/>
    </source>
</evidence>
<organism evidence="6 7">
    <name type="scientific">Actinoalloteichus hymeniacidonis</name>
    <dbReference type="NCBI Taxonomy" id="340345"/>
    <lineage>
        <taxon>Bacteria</taxon>
        <taxon>Bacillati</taxon>
        <taxon>Actinomycetota</taxon>
        <taxon>Actinomycetes</taxon>
        <taxon>Pseudonocardiales</taxon>
        <taxon>Pseudonocardiaceae</taxon>
        <taxon>Actinoalloteichus</taxon>
    </lineage>
</organism>
<dbReference type="Pfam" id="PF17668">
    <property type="entry name" value="Acetyltransf_17"/>
    <property type="match status" value="1"/>
</dbReference>
<gene>
    <name evidence="6" type="ORF">TL08_07975</name>
</gene>
<dbReference type="SUPFAM" id="SSF55729">
    <property type="entry name" value="Acyl-CoA N-acyltransferases (Nat)"/>
    <property type="match status" value="1"/>
</dbReference>
<feature type="binding site" evidence="4">
    <location>
        <begin position="91"/>
        <end position="96"/>
    </location>
    <ligand>
        <name>acetyl-CoA</name>
        <dbReference type="ChEBI" id="CHEBI:57288"/>
    </ligand>
</feature>
<evidence type="ECO:0000256" key="2">
    <source>
        <dbReference type="ARBA" id="ARBA00022679"/>
    </source>
</evidence>
<dbReference type="EMBL" id="CP014859">
    <property type="protein sequence ID" value="AOS62412.1"/>
    <property type="molecule type" value="Genomic_DNA"/>
</dbReference>
<dbReference type="InterPro" id="IPR051554">
    <property type="entry name" value="Acetyltransferase_Eis"/>
</dbReference>
<evidence type="ECO:0000313" key="6">
    <source>
        <dbReference type="EMBL" id="AOS62412.1"/>
    </source>
</evidence>
<dbReference type="Pfam" id="PF13527">
    <property type="entry name" value="Acetyltransf_9"/>
    <property type="match status" value="1"/>
</dbReference>
<dbReference type="InterPro" id="IPR000182">
    <property type="entry name" value="GNAT_dom"/>
</dbReference>
<evidence type="ECO:0000313" key="7">
    <source>
        <dbReference type="Proteomes" id="UP000095210"/>
    </source>
</evidence>
<dbReference type="InterPro" id="IPR022902">
    <property type="entry name" value="NAcTrfase_Eis"/>
</dbReference>
<evidence type="ECO:0000256" key="3">
    <source>
        <dbReference type="ARBA" id="ARBA00023315"/>
    </source>
</evidence>
<dbReference type="AlphaFoldDB" id="A0AAC9HN46"/>
<protein>
    <submittedName>
        <fullName evidence="6">Acetyltransferase</fullName>
    </submittedName>
</protein>
<sequence>MTDDGLTTRALTDADFDQFRDVAAGAFLTSDPELWEVNRALLEMDRTHGVFEGPELIGGGSILTRDLTLPGGVRQPVAAVTWVATALGHRRRGVLSTVMATQLTGLHEAGAEPIACLGASEGGIYRRFGYGVTTEWADTEVPGKSPFRPEVDLGEDRVRELPRDRAWALIGDLYERTAAETGWMSRTPSQWSLPLLDTPSVRAGGSALHFALHPQGYAIYRVHFGSDARGPRYRLTVIELVATTPVAHAALWRYLLDVDWVAEVRYPKCPVTDPISSLLADGRQAIRRHLDALWLRIVDVDRALAARHYSAPLDVVFEVVDRRCPWNEGRWRLSVDQAGTATVVATAEAADLTIGAAELGAIFLGSTRLSTLAAGGLVREHRAGAIAAASRSFLADPVPYCTVDF</sequence>
<keyword evidence="7" id="KW-1185">Reference proteome</keyword>
<dbReference type="Gene3D" id="3.30.1050.10">
    <property type="entry name" value="SCP2 sterol-binding domain"/>
    <property type="match status" value="1"/>
</dbReference>
<dbReference type="InterPro" id="IPR041380">
    <property type="entry name" value="Acetyltransf_17"/>
</dbReference>
<dbReference type="Gene3D" id="3.40.630.30">
    <property type="match status" value="2"/>
</dbReference>
<comment type="caution">
    <text evidence="4">Lacks conserved residue(s) required for the propagation of feature annotation.</text>
</comment>
<dbReference type="InterPro" id="IPR025559">
    <property type="entry name" value="Eis_dom"/>
</dbReference>
<dbReference type="InterPro" id="IPR036527">
    <property type="entry name" value="SCP2_sterol-bd_dom_sf"/>
</dbReference>
<dbReference type="PANTHER" id="PTHR37817:SF1">
    <property type="entry name" value="N-ACETYLTRANSFERASE EIS"/>
    <property type="match status" value="1"/>
</dbReference>
<dbReference type="GO" id="GO:0034069">
    <property type="term" value="F:aminoglycoside N-acetyltransferase activity"/>
    <property type="evidence" value="ECO:0007669"/>
    <property type="project" value="TreeGrafter"/>
</dbReference>
<feature type="active site" description="Proton acceptor; via carboxylate" evidence="4">
    <location>
        <position position="405"/>
    </location>
</feature>
<dbReference type="SUPFAM" id="SSF55718">
    <property type="entry name" value="SCP-like"/>
    <property type="match status" value="1"/>
</dbReference>
<dbReference type="RefSeq" id="WP_069847786.1">
    <property type="nucleotide sequence ID" value="NZ_CP014859.1"/>
</dbReference>
<evidence type="ECO:0000256" key="1">
    <source>
        <dbReference type="ARBA" id="ARBA00009213"/>
    </source>
</evidence>
<keyword evidence="3 4" id="KW-0012">Acyltransferase</keyword>
<keyword evidence="2 4" id="KW-0808">Transferase</keyword>
<dbReference type="NCBIfam" id="NF002367">
    <property type="entry name" value="PRK01346.1-4"/>
    <property type="match status" value="1"/>
</dbReference>
<dbReference type="Proteomes" id="UP000095210">
    <property type="component" value="Chromosome"/>
</dbReference>
<feature type="active site" description="Proton donor" evidence="4">
    <location>
        <position position="125"/>
    </location>
</feature>